<protein>
    <recommendedName>
        <fullName evidence="5">Spore germination protein GerPC</fullName>
    </recommendedName>
</protein>
<dbReference type="Proteomes" id="UP000255326">
    <property type="component" value="Unassembled WGS sequence"/>
</dbReference>
<organism evidence="3 4">
    <name type="scientific">Falsibacillus pallidus</name>
    <dbReference type="NCBI Taxonomy" id="493781"/>
    <lineage>
        <taxon>Bacteria</taxon>
        <taxon>Bacillati</taxon>
        <taxon>Bacillota</taxon>
        <taxon>Bacilli</taxon>
        <taxon>Bacillales</taxon>
        <taxon>Bacillaceae</taxon>
        <taxon>Falsibacillus</taxon>
    </lineage>
</organism>
<evidence type="ECO:0000313" key="4">
    <source>
        <dbReference type="Proteomes" id="UP000255326"/>
    </source>
</evidence>
<keyword evidence="1" id="KW-0175">Coiled coil</keyword>
<evidence type="ECO:0000256" key="2">
    <source>
        <dbReference type="SAM" id="MobiDB-lite"/>
    </source>
</evidence>
<dbReference type="RefSeq" id="WP_245948445.1">
    <property type="nucleotide sequence ID" value="NZ_QQAY01000004.1"/>
</dbReference>
<reference evidence="3 4" key="1">
    <citation type="submission" date="2018-07" db="EMBL/GenBank/DDBJ databases">
        <title>Genomic Encyclopedia of Type Strains, Phase IV (KMG-IV): sequencing the most valuable type-strain genomes for metagenomic binning, comparative biology and taxonomic classification.</title>
        <authorList>
            <person name="Goeker M."/>
        </authorList>
    </citation>
    <scope>NUCLEOTIDE SEQUENCE [LARGE SCALE GENOMIC DNA]</scope>
    <source>
        <strain evidence="3 4">DSM 25281</strain>
    </source>
</reference>
<evidence type="ECO:0000313" key="3">
    <source>
        <dbReference type="EMBL" id="RDI43216.1"/>
    </source>
</evidence>
<comment type="caution">
    <text evidence="3">The sequence shown here is derived from an EMBL/GenBank/DDBJ whole genome shotgun (WGS) entry which is preliminary data.</text>
</comment>
<proteinExistence type="predicted"/>
<feature type="coiled-coil region" evidence="1">
    <location>
        <begin position="10"/>
        <end position="44"/>
    </location>
</feature>
<dbReference type="EMBL" id="QQAY01000004">
    <property type="protein sequence ID" value="RDI43216.1"/>
    <property type="molecule type" value="Genomic_DNA"/>
</dbReference>
<name>A0A370GJ10_9BACI</name>
<evidence type="ECO:0008006" key="5">
    <source>
        <dbReference type="Google" id="ProtNLM"/>
    </source>
</evidence>
<dbReference type="AlphaFoldDB" id="A0A370GJ10"/>
<accession>A0A370GJ10</accession>
<feature type="region of interest" description="Disordered" evidence="2">
    <location>
        <begin position="83"/>
        <end position="121"/>
    </location>
</feature>
<feature type="compositionally biased region" description="Basic and acidic residues" evidence="2">
    <location>
        <begin position="84"/>
        <end position="115"/>
    </location>
</feature>
<keyword evidence="4" id="KW-1185">Reference proteome</keyword>
<evidence type="ECO:0000256" key="1">
    <source>
        <dbReference type="SAM" id="Coils"/>
    </source>
</evidence>
<sequence>MFLKKLFRPSPNYEENLTQLSKEIKKLRKEIKKMSEENKESIIMERVNIEKLIIERYETNNHLGQLGIKELHGKLYIGATYGDNGERKQTPFIKEETNEMIKKEEQSKKENDRSGPKINIR</sequence>
<gene>
    <name evidence="3" type="ORF">DFR59_104271</name>
</gene>